<dbReference type="Pfam" id="PF13519">
    <property type="entry name" value="VWA_2"/>
    <property type="match status" value="1"/>
</dbReference>
<dbReference type="EMBL" id="OC918668">
    <property type="protein sequence ID" value="CAD7649852.1"/>
    <property type="molecule type" value="Genomic_DNA"/>
</dbReference>
<feature type="domain" description="INTS6/SAGE1/DDX26B/CT45 C-terminal" evidence="3">
    <location>
        <begin position="991"/>
        <end position="1047"/>
    </location>
</feature>
<feature type="non-terminal residue" evidence="5">
    <location>
        <position position="1"/>
    </location>
</feature>
<evidence type="ECO:0000259" key="3">
    <source>
        <dbReference type="Pfam" id="PF15300"/>
    </source>
</evidence>
<keyword evidence="6" id="KW-1185">Reference proteome</keyword>
<proteinExistence type="predicted"/>
<feature type="compositionally biased region" description="Pro residues" evidence="1">
    <location>
        <begin position="857"/>
        <end position="878"/>
    </location>
</feature>
<dbReference type="AlphaFoldDB" id="A0A7R9QLI7"/>
<dbReference type="InterPro" id="IPR002035">
    <property type="entry name" value="VWF_A"/>
</dbReference>
<reference evidence="5" key="1">
    <citation type="submission" date="2020-11" db="EMBL/GenBank/DDBJ databases">
        <authorList>
            <person name="Tran Van P."/>
        </authorList>
    </citation>
    <scope>NUCLEOTIDE SEQUENCE</scope>
</reference>
<dbReference type="GO" id="GO:0032039">
    <property type="term" value="C:integrator complex"/>
    <property type="evidence" value="ECO:0007669"/>
    <property type="project" value="TreeGrafter"/>
</dbReference>
<dbReference type="InterPro" id="IPR057413">
    <property type="entry name" value="Beta-barrel_INTS6"/>
</dbReference>
<dbReference type="FunFam" id="3.40.50.410:FF:000010">
    <property type="entry name" value="Integrator complex subunit 6 like"/>
    <property type="match status" value="1"/>
</dbReference>
<feature type="region of interest" description="Disordered" evidence="1">
    <location>
        <begin position="823"/>
        <end position="882"/>
    </location>
</feature>
<evidence type="ECO:0000256" key="1">
    <source>
        <dbReference type="SAM" id="MobiDB-lite"/>
    </source>
</evidence>
<feature type="domain" description="VWFA" evidence="2">
    <location>
        <begin position="115"/>
        <end position="200"/>
    </location>
</feature>
<dbReference type="EMBL" id="CAJPVJ010003843">
    <property type="protein sequence ID" value="CAG2168003.1"/>
    <property type="molecule type" value="Genomic_DNA"/>
</dbReference>
<dbReference type="CDD" id="cd00198">
    <property type="entry name" value="vWFA"/>
    <property type="match status" value="1"/>
</dbReference>
<sequence>FGLPFSLRSALIAVMTIIVFLVDTSGSMNHRTHFGARPTLLDVAKDAVEKFLKSPFIVCYGVNTAVSYAYNVTFVWEVVVRRDMCVCVVLAFSNINMSFACLSHKQFRQRDIASRGDRYMLLTFEESPNNVKAGWKESHVVFMNELKNLTATGMTTMGPALKNAFDLLNINRMQTGIDTYGQGRCPFFLEPSIIIVITDGGRLCTNSGVSDDLNLPMHSSVPGSELTKEPFRWDQRLFSIVLRLTGTYNSPTDSANSLNTNFAVPTDESPIDAMCDVTGGTYCRGDHRLTAHMTVQSAVDCDLTTHLKLGRPDLSVPYELIGVNICVFFLICDPLLGRSYCVTSQRTLMASIDQLIQRIHGGVVINFEKVGPDPPVIIPNDEEVSVVVSNTCDTLNGLNSSTNSNNNNVNNNLNKTAMNLSVNNNNNTNNNTNNLSNDTMGGKSWHSTRKLIYVQRSAQKGYSVGHWPIPESFWPDVNCPTLQPRTAHPLVKFTCADSEPTVIENLPFDKYELEPSPLTAHILSRKQPHVAWQVFVANSHKSTELGLPFGYLKASTNLTCVNLFVLPYNYPILLPLLEDLFKLHQGKPTREWKVQFDNYLKLMPLYYASPLKRALQRMGAPNLVPDNMENCLSYPVLNYLKRLKNLAKAEYEKLVATVGTGAKPGGPLEGSRVVSNGPNMRKMSELGLCSNPLLSKRFAGLKNELNEFPGFVIRFRDKYGSDSKTHCYRNAFDINRSELLDQIFRMRTNFMQRHTNAIRYQDDDQLHSLPISQMGNYQEYLKRMPVPLRELESTPVRQHMFGNPFKVDKRGMMMIDETDIDLVGSGGGNGGSSPMRAGKRSPADIYLNGPKPKRKPGPLPKDFPLRPLSPIPSPPPSPTAFSALPTPPVSPIPVAPPVSPIAVALPVSPIPVVAPPVSPIPVVAPPLSPIPVPPSVSSIPVVPPVSPLPASSPQTTLKTVANGRVITNHSEHNGTHNGLKDAKKVQFTPEEFELKRYLFKLVRRPGRNFDELLRELSTMRAALRDQLLQEVIAEANRFKRKSLIELLCANNKL</sequence>
<protein>
    <recommendedName>
        <fullName evidence="7">Integrator complex subunit 6</fullName>
    </recommendedName>
</protein>
<gene>
    <name evidence="5" type="ORF">ONB1V03_LOCUS7497</name>
</gene>
<dbReference type="PANTHER" id="PTHR12957">
    <property type="entry name" value="DEAD/H BOX POLYPEPTIDE 26/DICE1-RELATED"/>
    <property type="match status" value="1"/>
</dbReference>
<evidence type="ECO:0000313" key="5">
    <source>
        <dbReference type="EMBL" id="CAD7649852.1"/>
    </source>
</evidence>
<dbReference type="PANTHER" id="PTHR12957:SF2">
    <property type="entry name" value="INTEGRATOR COMPLEX SUBUNIT 6"/>
    <property type="match status" value="1"/>
</dbReference>
<evidence type="ECO:0000313" key="6">
    <source>
        <dbReference type="Proteomes" id="UP000728032"/>
    </source>
</evidence>
<organism evidence="5">
    <name type="scientific">Oppiella nova</name>
    <dbReference type="NCBI Taxonomy" id="334625"/>
    <lineage>
        <taxon>Eukaryota</taxon>
        <taxon>Metazoa</taxon>
        <taxon>Ecdysozoa</taxon>
        <taxon>Arthropoda</taxon>
        <taxon>Chelicerata</taxon>
        <taxon>Arachnida</taxon>
        <taxon>Acari</taxon>
        <taxon>Acariformes</taxon>
        <taxon>Sarcoptiformes</taxon>
        <taxon>Oribatida</taxon>
        <taxon>Brachypylina</taxon>
        <taxon>Oppioidea</taxon>
        <taxon>Oppiidae</taxon>
        <taxon>Oppiella</taxon>
    </lineage>
</organism>
<dbReference type="InterPro" id="IPR029307">
    <property type="entry name" value="INT_SG_DDX_CT_C"/>
</dbReference>
<dbReference type="Pfam" id="PF15300">
    <property type="entry name" value="INT_SG_DDX_CT_C"/>
    <property type="match status" value="1"/>
</dbReference>
<dbReference type="InterPro" id="IPR051113">
    <property type="entry name" value="Integrator_subunit6"/>
</dbReference>
<evidence type="ECO:0000259" key="4">
    <source>
        <dbReference type="Pfam" id="PF25462"/>
    </source>
</evidence>
<accession>A0A7R9QLI7</accession>
<feature type="domain" description="Integrator complex subunit 6-like beta-barrel" evidence="4">
    <location>
        <begin position="441"/>
        <end position="582"/>
    </location>
</feature>
<dbReference type="GO" id="GO:0034472">
    <property type="term" value="P:snRNA 3'-end processing"/>
    <property type="evidence" value="ECO:0007669"/>
    <property type="project" value="TreeGrafter"/>
</dbReference>
<dbReference type="Gene3D" id="3.40.50.410">
    <property type="entry name" value="von Willebrand factor, type A domain"/>
    <property type="match status" value="1"/>
</dbReference>
<dbReference type="SUPFAM" id="SSF53300">
    <property type="entry name" value="vWA-like"/>
    <property type="match status" value="1"/>
</dbReference>
<dbReference type="Proteomes" id="UP000728032">
    <property type="component" value="Unassembled WGS sequence"/>
</dbReference>
<dbReference type="InterPro" id="IPR036465">
    <property type="entry name" value="vWFA_dom_sf"/>
</dbReference>
<name>A0A7R9QLI7_9ACAR</name>
<evidence type="ECO:0008006" key="7">
    <source>
        <dbReference type="Google" id="ProtNLM"/>
    </source>
</evidence>
<dbReference type="OrthoDB" id="9449012at2759"/>
<evidence type="ECO:0000259" key="2">
    <source>
        <dbReference type="Pfam" id="PF13519"/>
    </source>
</evidence>
<dbReference type="Pfam" id="PF25462">
    <property type="entry name" value="Beta-barrel_INTS6"/>
    <property type="match status" value="1"/>
</dbReference>